<gene>
    <name evidence="1" type="ORF">AM493_09680</name>
</gene>
<dbReference type="STRING" id="1202724.AM493_09680"/>
<dbReference type="RefSeq" id="WP_054407768.1">
    <property type="nucleotide sequence ID" value="NZ_FOYA01000001.1"/>
</dbReference>
<comment type="caution">
    <text evidence="1">The sequence shown here is derived from an EMBL/GenBank/DDBJ whole genome shotgun (WGS) entry which is preliminary data.</text>
</comment>
<keyword evidence="2" id="KW-1185">Reference proteome</keyword>
<dbReference type="Proteomes" id="UP000037755">
    <property type="component" value="Unassembled WGS sequence"/>
</dbReference>
<evidence type="ECO:0000313" key="1">
    <source>
        <dbReference type="EMBL" id="KOS06271.1"/>
    </source>
</evidence>
<dbReference type="SUPFAM" id="SSF53335">
    <property type="entry name" value="S-adenosyl-L-methionine-dependent methyltransferases"/>
    <property type="match status" value="1"/>
</dbReference>
<proteinExistence type="predicted"/>
<dbReference type="CDD" id="cd02440">
    <property type="entry name" value="AdoMet_MTases"/>
    <property type="match status" value="1"/>
</dbReference>
<dbReference type="Pfam" id="PF13489">
    <property type="entry name" value="Methyltransf_23"/>
    <property type="match status" value="1"/>
</dbReference>
<accession>A0A0M8MHD8</accession>
<dbReference type="EMBL" id="LIYD01000005">
    <property type="protein sequence ID" value="KOS06271.1"/>
    <property type="molecule type" value="Genomic_DNA"/>
</dbReference>
<evidence type="ECO:0008006" key="3">
    <source>
        <dbReference type="Google" id="ProtNLM"/>
    </source>
</evidence>
<dbReference type="OrthoDB" id="9816564at2"/>
<reference evidence="1 2" key="1">
    <citation type="submission" date="2015-08" db="EMBL/GenBank/DDBJ databases">
        <title>Whole genome sequence of Flavobacterium akiainvivens IK-1T, from decaying Wikstroemia oahuensis, an endemic Hawaiian shrub.</title>
        <authorList>
            <person name="Wan X."/>
            <person name="Hou S."/>
            <person name="Saito J."/>
            <person name="Donachie S."/>
        </authorList>
    </citation>
    <scope>NUCLEOTIDE SEQUENCE [LARGE SCALE GENOMIC DNA]</scope>
    <source>
        <strain evidence="1 2">IK-1</strain>
    </source>
</reference>
<dbReference type="PATRIC" id="fig|1202724.3.peg.2009"/>
<dbReference type="InterPro" id="IPR029063">
    <property type="entry name" value="SAM-dependent_MTases_sf"/>
</dbReference>
<protein>
    <recommendedName>
        <fullName evidence="3">Methyltransferase</fullName>
    </recommendedName>
</protein>
<name>A0A0M8MHD8_9FLAO</name>
<organism evidence="1 2">
    <name type="scientific">Flavobacterium akiainvivens</name>
    <dbReference type="NCBI Taxonomy" id="1202724"/>
    <lineage>
        <taxon>Bacteria</taxon>
        <taxon>Pseudomonadati</taxon>
        <taxon>Bacteroidota</taxon>
        <taxon>Flavobacteriia</taxon>
        <taxon>Flavobacteriales</taxon>
        <taxon>Flavobacteriaceae</taxon>
        <taxon>Flavobacterium</taxon>
    </lineage>
</organism>
<evidence type="ECO:0000313" key="2">
    <source>
        <dbReference type="Proteomes" id="UP000037755"/>
    </source>
</evidence>
<dbReference type="Gene3D" id="3.40.50.150">
    <property type="entry name" value="Vaccinia Virus protein VP39"/>
    <property type="match status" value="1"/>
</dbReference>
<sequence length="214" mass="25168">MVNPNCPLCSGASSDYFTVKDRQFLQCSNCLSVFMNPAHYITTEAEEAHYRKHNNDPEDIRYQNFTSPITNGILADFEAHHTGLDFGSGTGSPIFKLLNDNKYDIVQYDLFFHNTPELLTRTYDYIACSETAEHFKEPYREFVQLYRLLKPGGKLYLMTDRFKPEEREFKAWQYKNDPTHVFLYHAQAFEWIKREFGFKGLEFYTRMVVLEKGS</sequence>
<dbReference type="AlphaFoldDB" id="A0A0M8MHD8"/>